<dbReference type="GO" id="GO:0005739">
    <property type="term" value="C:mitochondrion"/>
    <property type="evidence" value="ECO:0007669"/>
    <property type="project" value="TreeGrafter"/>
</dbReference>
<keyword evidence="3" id="KW-0645">Protease</keyword>
<evidence type="ECO:0000256" key="5">
    <source>
        <dbReference type="ARBA" id="ARBA00022801"/>
    </source>
</evidence>
<dbReference type="EMBL" id="KV425946">
    <property type="protein sequence ID" value="KZV96205.1"/>
    <property type="molecule type" value="Genomic_DNA"/>
</dbReference>
<keyword evidence="7" id="KW-0482">Metalloprotease</keyword>
<evidence type="ECO:0000313" key="15">
    <source>
        <dbReference type="Proteomes" id="UP000077266"/>
    </source>
</evidence>
<evidence type="ECO:0000256" key="6">
    <source>
        <dbReference type="ARBA" id="ARBA00022833"/>
    </source>
</evidence>
<evidence type="ECO:0000259" key="11">
    <source>
        <dbReference type="Pfam" id="PF05193"/>
    </source>
</evidence>
<feature type="domain" description="Peptidase M16 middle/third" evidence="12">
    <location>
        <begin position="456"/>
        <end position="746"/>
    </location>
</feature>
<dbReference type="Pfam" id="PF16187">
    <property type="entry name" value="Peptidase_M16_M"/>
    <property type="match status" value="1"/>
</dbReference>
<dbReference type="STRING" id="1314781.A0A165KEC7"/>
<feature type="domain" description="Peptidase M16 C-terminal" evidence="11">
    <location>
        <begin position="269"/>
        <end position="437"/>
    </location>
</feature>
<accession>A0A165KEC7</accession>
<evidence type="ECO:0000313" key="14">
    <source>
        <dbReference type="EMBL" id="KZV96205.1"/>
    </source>
</evidence>
<dbReference type="Gene3D" id="3.30.830.10">
    <property type="entry name" value="Metalloenzyme, LuxS/M16 peptidase-like"/>
    <property type="match status" value="4"/>
</dbReference>
<evidence type="ECO:0000256" key="2">
    <source>
        <dbReference type="ARBA" id="ARBA00007261"/>
    </source>
</evidence>
<gene>
    <name evidence="14" type="ORF">EXIGLDRAFT_747787</name>
</gene>
<dbReference type="FunCoup" id="A0A165KEC7">
    <property type="interactions" value="491"/>
</dbReference>
<dbReference type="SUPFAM" id="SSF63411">
    <property type="entry name" value="LuxS/MPP-like metallohydrolase"/>
    <property type="match status" value="5"/>
</dbReference>
<dbReference type="GO" id="GO:0004222">
    <property type="term" value="F:metalloendopeptidase activity"/>
    <property type="evidence" value="ECO:0007669"/>
    <property type="project" value="InterPro"/>
</dbReference>
<feature type="domain" description="Coenzyme PQQ synthesis protein F-like C-terminal lobe" evidence="13">
    <location>
        <begin position="852"/>
        <end position="950"/>
    </location>
</feature>
<dbReference type="InterPro" id="IPR007863">
    <property type="entry name" value="Peptidase_M16_C"/>
</dbReference>
<dbReference type="AlphaFoldDB" id="A0A165KEC7"/>
<dbReference type="InterPro" id="IPR032632">
    <property type="entry name" value="Peptidase_M16_M"/>
</dbReference>
<comment type="cofactor">
    <cofactor evidence="1">
        <name>Zn(2+)</name>
        <dbReference type="ChEBI" id="CHEBI:29105"/>
    </cofactor>
</comment>
<proteinExistence type="inferred from homology"/>
<evidence type="ECO:0000256" key="8">
    <source>
        <dbReference type="RuleBase" id="RU004447"/>
    </source>
</evidence>
<feature type="domain" description="Peptidase M16 N-terminal" evidence="10">
    <location>
        <begin position="62"/>
        <end position="198"/>
    </location>
</feature>
<evidence type="ECO:0000259" key="10">
    <source>
        <dbReference type="Pfam" id="PF00675"/>
    </source>
</evidence>
<reference evidence="14 15" key="1">
    <citation type="journal article" date="2016" name="Mol. Biol. Evol.">
        <title>Comparative Genomics of Early-Diverging Mushroom-Forming Fungi Provides Insights into the Origins of Lignocellulose Decay Capabilities.</title>
        <authorList>
            <person name="Nagy L.G."/>
            <person name="Riley R."/>
            <person name="Tritt A."/>
            <person name="Adam C."/>
            <person name="Daum C."/>
            <person name="Floudas D."/>
            <person name="Sun H."/>
            <person name="Yadav J.S."/>
            <person name="Pangilinan J."/>
            <person name="Larsson K.H."/>
            <person name="Matsuura K."/>
            <person name="Barry K."/>
            <person name="Labutti K."/>
            <person name="Kuo R."/>
            <person name="Ohm R.A."/>
            <person name="Bhattacharya S.S."/>
            <person name="Shirouzu T."/>
            <person name="Yoshinaga Y."/>
            <person name="Martin F.M."/>
            <person name="Grigoriev I.V."/>
            <person name="Hibbett D.S."/>
        </authorList>
    </citation>
    <scope>NUCLEOTIDE SEQUENCE [LARGE SCALE GENOMIC DNA]</scope>
    <source>
        <strain evidence="14 15">HHB12029</strain>
    </source>
</reference>
<dbReference type="InterPro" id="IPR050626">
    <property type="entry name" value="Peptidase_M16"/>
</dbReference>
<dbReference type="GO" id="GO:0005829">
    <property type="term" value="C:cytosol"/>
    <property type="evidence" value="ECO:0007669"/>
    <property type="project" value="TreeGrafter"/>
</dbReference>
<dbReference type="PANTHER" id="PTHR43690:SF18">
    <property type="entry name" value="INSULIN-DEGRADING ENZYME-RELATED"/>
    <property type="match status" value="1"/>
</dbReference>
<dbReference type="FunFam" id="3.30.830.10:FF:000005">
    <property type="entry name" value="nardilysin isoform X1"/>
    <property type="match status" value="1"/>
</dbReference>
<dbReference type="InterPro" id="IPR011765">
    <property type="entry name" value="Pept_M16_N"/>
</dbReference>
<evidence type="ECO:0000259" key="13">
    <source>
        <dbReference type="Pfam" id="PF22456"/>
    </source>
</evidence>
<keyword evidence="15" id="KW-1185">Reference proteome</keyword>
<dbReference type="OrthoDB" id="952271at2759"/>
<dbReference type="Pfam" id="PF22456">
    <property type="entry name" value="PqqF-like_C_4"/>
    <property type="match status" value="1"/>
</dbReference>
<evidence type="ECO:0000256" key="7">
    <source>
        <dbReference type="ARBA" id="ARBA00023049"/>
    </source>
</evidence>
<evidence type="ECO:0008006" key="16">
    <source>
        <dbReference type="Google" id="ProtNLM"/>
    </source>
</evidence>
<dbReference type="GO" id="GO:0043171">
    <property type="term" value="P:peptide catabolic process"/>
    <property type="evidence" value="ECO:0007669"/>
    <property type="project" value="TreeGrafter"/>
</dbReference>
<comment type="similarity">
    <text evidence="2 8">Belongs to the peptidase M16 family.</text>
</comment>
<keyword evidence="5" id="KW-0378">Hydrolase</keyword>
<dbReference type="GO" id="GO:0046872">
    <property type="term" value="F:metal ion binding"/>
    <property type="evidence" value="ECO:0007669"/>
    <property type="project" value="UniProtKB-KW"/>
</dbReference>
<evidence type="ECO:0000259" key="12">
    <source>
        <dbReference type="Pfam" id="PF16187"/>
    </source>
</evidence>
<dbReference type="InterPro" id="IPR001431">
    <property type="entry name" value="Pept_M16_Zn_BS"/>
</dbReference>
<keyword evidence="6" id="KW-0862">Zinc</keyword>
<sequence>MLALRLGQRTRAPSLLRSFAMSQAWRPVSSPEHDVYATPIQRSPNDDRDYRIIRLKNGLHAMLIHDPNVDKAAASLAVTVGHLSDPDDMPGLAHFCEHLLFMGTEQFPRENEYGEYISSHGGHTNAYTSSSDTNYFFSVGSDALPGALERFSGFFHSPLLDASCTTRELSAVDSEHKKNLQSDSWRLFQMSKSLSKPGHVWAKFGSGNMVSLTQAARAVASLDRERSTGTPGRGDSLAPTPAASRMPSPAPSLAPSENEPDGGAVGRETRRRLVEWWKSHYCASRMNLVILGKEPLDELTRLAIENFSPVPNRSLPTVKDVPELPWGEDHVGKFIHAKTIMDFQAVELQFQLPSQYYHWRSKPSHFIAHLIGHEGPGSLHSYLKQKGLLVRLSCGNQPQARGIDFFKITAFLTPEGFKRYREVVLTMCKYLNLLRDTSSFPIHLFNELKVLAETRFNFAEKRTSDSYVSALSEQMQRPFPPENVLSGNTLLWDWDEPLVRRILAELLPEKGRVIVMAKDYAPLGLEDPSVKWDQEKWYKTTYNLQDMDDAFLMESRKPNDLKELYLPPKNDYMPTNLAVDKCPVDKPLKRAEVVRKTPLSILWHKKDDQFWVPKANVFLFIRSPMAAPTPRHIVKTRLFCELVTDALTEVAYAAELASLRYDFSPDVYGVQVSLSGYNDKLPVLLETVLRKIKTIEINPGRFADMKEDLRQEWANFRMSQPVELADYYARFTLSELTWPPDERLAELETVTLEEVHRHAQELLSRVKIEAFVHGNITQTEAVALMETSESILGARPLAPSEQLSNRSHVLPPNAKFVYQMDVPNVEDVNSGLSYYLHVGDITDKQLRAKLNLLAHIIHEPVFDQLRTKQQLGYIVQSAMIIRTGIMGLRIHIQSERSPAYLEQRVDAFLEGYKDMLSSMSEQDFEKQKNGLIMKKLEKCKNLAEEASRLWSAIDSGYHDFLRREIDVETLRTLSKEDMIDFVSTYFLPSSPERRKLSIHLKGRPKVDARFSVAASQAFLPILKEHGVPVTEADYTASSAAEPPVDAVKEFWKNTLEGMPNVSAESARVLIENIERLALAHPVQVVAATDALPEGTVLIPDLAQFKLTLPLSAAATPVSS</sequence>
<dbReference type="PANTHER" id="PTHR43690">
    <property type="entry name" value="NARDILYSIN"/>
    <property type="match status" value="1"/>
</dbReference>
<evidence type="ECO:0000256" key="3">
    <source>
        <dbReference type="ARBA" id="ARBA00022670"/>
    </source>
</evidence>
<dbReference type="Pfam" id="PF00675">
    <property type="entry name" value="Peptidase_M16"/>
    <property type="match status" value="1"/>
</dbReference>
<evidence type="ECO:0000256" key="4">
    <source>
        <dbReference type="ARBA" id="ARBA00022723"/>
    </source>
</evidence>
<evidence type="ECO:0000256" key="9">
    <source>
        <dbReference type="SAM" id="MobiDB-lite"/>
    </source>
</evidence>
<dbReference type="InParanoid" id="A0A165KEC7"/>
<dbReference type="PROSITE" id="PS00143">
    <property type="entry name" value="INSULINASE"/>
    <property type="match status" value="1"/>
</dbReference>
<dbReference type="GO" id="GO:0051603">
    <property type="term" value="P:proteolysis involved in protein catabolic process"/>
    <property type="evidence" value="ECO:0007669"/>
    <property type="project" value="TreeGrafter"/>
</dbReference>
<dbReference type="FunFam" id="3.30.830.10:FF:000012">
    <property type="entry name" value="Protease 3"/>
    <property type="match status" value="1"/>
</dbReference>
<dbReference type="FunFam" id="3.30.830.10:FF:000003">
    <property type="entry name" value="Insulin-degrading enzyme"/>
    <property type="match status" value="1"/>
</dbReference>
<feature type="region of interest" description="Disordered" evidence="9">
    <location>
        <begin position="220"/>
        <end position="266"/>
    </location>
</feature>
<name>A0A165KEC7_EXIGL</name>
<dbReference type="Pfam" id="PF05193">
    <property type="entry name" value="Peptidase_M16_C"/>
    <property type="match status" value="1"/>
</dbReference>
<dbReference type="InterPro" id="IPR011249">
    <property type="entry name" value="Metalloenz_LuxS/M16"/>
</dbReference>
<evidence type="ECO:0000256" key="1">
    <source>
        <dbReference type="ARBA" id="ARBA00001947"/>
    </source>
</evidence>
<protein>
    <recommendedName>
        <fullName evidence="16">Insulin-degrading enzyme</fullName>
    </recommendedName>
</protein>
<keyword evidence="4" id="KW-0479">Metal-binding</keyword>
<organism evidence="14 15">
    <name type="scientific">Exidia glandulosa HHB12029</name>
    <dbReference type="NCBI Taxonomy" id="1314781"/>
    <lineage>
        <taxon>Eukaryota</taxon>
        <taxon>Fungi</taxon>
        <taxon>Dikarya</taxon>
        <taxon>Basidiomycota</taxon>
        <taxon>Agaricomycotina</taxon>
        <taxon>Agaricomycetes</taxon>
        <taxon>Auriculariales</taxon>
        <taxon>Exidiaceae</taxon>
        <taxon>Exidia</taxon>
    </lineage>
</organism>
<dbReference type="Proteomes" id="UP000077266">
    <property type="component" value="Unassembled WGS sequence"/>
</dbReference>
<feature type="compositionally biased region" description="Low complexity" evidence="9">
    <location>
        <begin position="238"/>
        <end position="256"/>
    </location>
</feature>
<dbReference type="InterPro" id="IPR054734">
    <property type="entry name" value="PqqF-like_C_4"/>
</dbReference>